<feature type="non-terminal residue" evidence="1">
    <location>
        <position position="1"/>
    </location>
</feature>
<dbReference type="Proteomes" id="UP001295469">
    <property type="component" value="Chromosome C09"/>
</dbReference>
<sequence>LGFGQTFARERRLSREVIRRKTSKEVFSRKVKYSQLQK</sequence>
<accession>A0A816J6V2</accession>
<dbReference type="EMBL" id="HG994373">
    <property type="protein sequence ID" value="CAF1769646.1"/>
    <property type="molecule type" value="Genomic_DNA"/>
</dbReference>
<reference evidence="1" key="1">
    <citation type="submission" date="2021-01" db="EMBL/GenBank/DDBJ databases">
        <authorList>
            <consortium name="Genoscope - CEA"/>
            <person name="William W."/>
        </authorList>
    </citation>
    <scope>NUCLEOTIDE SEQUENCE</scope>
</reference>
<name>A0A816J6V2_BRANA</name>
<protein>
    <submittedName>
        <fullName evidence="1">(rape) hypothetical protein</fullName>
    </submittedName>
</protein>
<organism evidence="1">
    <name type="scientific">Brassica napus</name>
    <name type="common">Rape</name>
    <dbReference type="NCBI Taxonomy" id="3708"/>
    <lineage>
        <taxon>Eukaryota</taxon>
        <taxon>Viridiplantae</taxon>
        <taxon>Streptophyta</taxon>
        <taxon>Embryophyta</taxon>
        <taxon>Tracheophyta</taxon>
        <taxon>Spermatophyta</taxon>
        <taxon>Magnoliopsida</taxon>
        <taxon>eudicotyledons</taxon>
        <taxon>Gunneridae</taxon>
        <taxon>Pentapetalae</taxon>
        <taxon>rosids</taxon>
        <taxon>malvids</taxon>
        <taxon>Brassicales</taxon>
        <taxon>Brassicaceae</taxon>
        <taxon>Brassiceae</taxon>
        <taxon>Brassica</taxon>
    </lineage>
</organism>
<dbReference type="AlphaFoldDB" id="A0A816J6V2"/>
<evidence type="ECO:0000313" key="1">
    <source>
        <dbReference type="EMBL" id="CAF1769646.1"/>
    </source>
</evidence>
<gene>
    <name evidence="1" type="ORF">DARMORV10_C09P51300.1</name>
</gene>
<proteinExistence type="predicted"/>